<dbReference type="Gene3D" id="6.10.140.340">
    <property type="match status" value="1"/>
</dbReference>
<feature type="domain" description="OCEL" evidence="4">
    <location>
        <begin position="1"/>
        <end position="65"/>
    </location>
</feature>
<sequence length="65" mass="8210">FLRKYIPISLWEQRQRYKEDFNAEYDEYRSLHARIETVNRRFMELDQQRKLLSPGSKEYQVQKRK</sequence>
<dbReference type="InterPro" id="IPR000299">
    <property type="entry name" value="FERM_domain"/>
</dbReference>
<dbReference type="InterPro" id="IPR031176">
    <property type="entry name" value="ELL/occludin"/>
</dbReference>
<dbReference type="GO" id="GO:0008023">
    <property type="term" value="C:transcription elongation factor complex"/>
    <property type="evidence" value="ECO:0007669"/>
    <property type="project" value="TreeGrafter"/>
</dbReference>
<dbReference type="OrthoDB" id="6284217at2759"/>
<keyword evidence="6" id="KW-1185">Reference proteome</keyword>
<protein>
    <submittedName>
        <fullName evidence="5">ELL2 factor</fullName>
    </submittedName>
</protein>
<reference evidence="5 6" key="1">
    <citation type="submission" date="2019-09" db="EMBL/GenBank/DDBJ databases">
        <title>Bird 10,000 Genomes (B10K) Project - Family phase.</title>
        <authorList>
            <person name="Zhang G."/>
        </authorList>
    </citation>
    <scope>NUCLEOTIDE SEQUENCE [LARGE SCALE GENOMIC DNA]</scope>
    <source>
        <strain evidence="5">OUT-0002</strain>
    </source>
</reference>
<dbReference type="PROSITE" id="PS50057">
    <property type="entry name" value="FERM_3"/>
    <property type="match status" value="1"/>
</dbReference>
<evidence type="ECO:0000313" key="6">
    <source>
        <dbReference type="Proteomes" id="UP000579904"/>
    </source>
</evidence>
<gene>
    <name evidence="5" type="primary">Ell2</name>
    <name evidence="5" type="ORF">OREMEL_R13876</name>
</gene>
<dbReference type="Pfam" id="PF07303">
    <property type="entry name" value="Occludin_ELL"/>
    <property type="match status" value="1"/>
</dbReference>
<evidence type="ECO:0000259" key="4">
    <source>
        <dbReference type="PROSITE" id="PS51980"/>
    </source>
</evidence>
<dbReference type="SUPFAM" id="SSF144292">
    <property type="entry name" value="occludin/ELL-like"/>
    <property type="match status" value="1"/>
</dbReference>
<dbReference type="GO" id="GO:0032968">
    <property type="term" value="P:positive regulation of transcription elongation by RNA polymerase II"/>
    <property type="evidence" value="ECO:0007669"/>
    <property type="project" value="TreeGrafter"/>
</dbReference>
<dbReference type="PANTHER" id="PTHR23288:SF8">
    <property type="entry name" value="RNA POLYMERASE II ELONGATION FACTOR ELL2"/>
    <property type="match status" value="1"/>
</dbReference>
<dbReference type="Proteomes" id="UP000579904">
    <property type="component" value="Unassembled WGS sequence"/>
</dbReference>
<evidence type="ECO:0000313" key="5">
    <source>
        <dbReference type="EMBL" id="NXU78292.1"/>
    </source>
</evidence>
<proteinExistence type="inferred from homology"/>
<name>A0A7L3NIA8_9AVES</name>
<accession>A0A7L3NIA8</accession>
<organism evidence="5 6">
    <name type="scientific">Oreotrochilus melanogaster</name>
    <dbReference type="NCBI Taxonomy" id="689266"/>
    <lineage>
        <taxon>Eukaryota</taxon>
        <taxon>Metazoa</taxon>
        <taxon>Chordata</taxon>
        <taxon>Craniata</taxon>
        <taxon>Vertebrata</taxon>
        <taxon>Euteleostomi</taxon>
        <taxon>Archelosauria</taxon>
        <taxon>Archosauria</taxon>
        <taxon>Dinosauria</taxon>
        <taxon>Saurischia</taxon>
        <taxon>Theropoda</taxon>
        <taxon>Coelurosauria</taxon>
        <taxon>Aves</taxon>
        <taxon>Neognathae</taxon>
        <taxon>Neoaves</taxon>
        <taxon>Strisores</taxon>
        <taxon>Apodiformes</taxon>
        <taxon>Trochilidae</taxon>
        <taxon>Oreotrochilus</taxon>
    </lineage>
</organism>
<dbReference type="InterPro" id="IPR010844">
    <property type="entry name" value="Occludin_ELL"/>
</dbReference>
<evidence type="ECO:0000256" key="1">
    <source>
        <dbReference type="ARBA" id="ARBA00009171"/>
    </source>
</evidence>
<dbReference type="GO" id="GO:0042795">
    <property type="term" value="P:snRNA transcription by RNA polymerase II"/>
    <property type="evidence" value="ECO:0007669"/>
    <property type="project" value="TreeGrafter"/>
</dbReference>
<comment type="caution">
    <text evidence="5">The sequence shown here is derived from an EMBL/GenBank/DDBJ whole genome shotgun (WGS) entry which is preliminary data.</text>
</comment>
<dbReference type="PROSITE" id="PS51980">
    <property type="entry name" value="OCEL"/>
    <property type="match status" value="1"/>
</dbReference>
<dbReference type="EMBL" id="VZUB01026139">
    <property type="protein sequence ID" value="NXU78292.1"/>
    <property type="molecule type" value="Genomic_DNA"/>
</dbReference>
<evidence type="ECO:0000256" key="2">
    <source>
        <dbReference type="PROSITE-ProRule" id="PRU01324"/>
    </source>
</evidence>
<evidence type="ECO:0000259" key="3">
    <source>
        <dbReference type="PROSITE" id="PS50057"/>
    </source>
</evidence>
<dbReference type="GO" id="GO:0000987">
    <property type="term" value="F:cis-regulatory region sequence-specific DNA binding"/>
    <property type="evidence" value="ECO:0007669"/>
    <property type="project" value="TreeGrafter"/>
</dbReference>
<dbReference type="PANTHER" id="PTHR23288">
    <property type="entry name" value="OCCLUDIN AND RNA POLYMERASE II ELONGATION FACTOR ELL"/>
    <property type="match status" value="1"/>
</dbReference>
<feature type="non-terminal residue" evidence="5">
    <location>
        <position position="65"/>
    </location>
</feature>
<feature type="non-terminal residue" evidence="5">
    <location>
        <position position="1"/>
    </location>
</feature>
<feature type="domain" description="FERM" evidence="3">
    <location>
        <begin position="1"/>
        <end position="65"/>
    </location>
</feature>
<comment type="similarity">
    <text evidence="1 2">Belongs to the ELL/occludin family.</text>
</comment>
<dbReference type="AlphaFoldDB" id="A0A7L3NIA8"/>